<sequence>MFAKNIILSLGLLATLGLASPTTEGPADVPAGVSLDITTPETNTTDDSTLEKRSTGVWLDLYGSGSCSDSWRPEPQSGWVWSGQCKNFDSFTYGARAGQVDHSPDAWWDDRCTFKFWENADCHGHATVHHLSDSIKWKNGDWGAPYPTYQCIATANKADGSFYLGNGAASVLMTC</sequence>
<keyword evidence="4" id="KW-1185">Reference proteome</keyword>
<feature type="compositionally biased region" description="Low complexity" evidence="1">
    <location>
        <begin position="36"/>
        <end position="47"/>
    </location>
</feature>
<feature type="chain" id="PRO_5046854207" description="Secreted protein" evidence="2">
    <location>
        <begin position="20"/>
        <end position="175"/>
    </location>
</feature>
<proteinExistence type="predicted"/>
<feature type="signal peptide" evidence="2">
    <location>
        <begin position="1"/>
        <end position="19"/>
    </location>
</feature>
<evidence type="ECO:0000256" key="1">
    <source>
        <dbReference type="SAM" id="MobiDB-lite"/>
    </source>
</evidence>
<dbReference type="EMBL" id="JBFXLT010000212">
    <property type="protein sequence ID" value="KAL2802057.1"/>
    <property type="molecule type" value="Genomic_DNA"/>
</dbReference>
<feature type="region of interest" description="Disordered" evidence="1">
    <location>
        <begin position="23"/>
        <end position="49"/>
    </location>
</feature>
<evidence type="ECO:0000313" key="4">
    <source>
        <dbReference type="Proteomes" id="UP001610334"/>
    </source>
</evidence>
<dbReference type="Proteomes" id="UP001610334">
    <property type="component" value="Unassembled WGS sequence"/>
</dbReference>
<evidence type="ECO:0008006" key="5">
    <source>
        <dbReference type="Google" id="ProtNLM"/>
    </source>
</evidence>
<reference evidence="3 4" key="1">
    <citation type="submission" date="2024-07" db="EMBL/GenBank/DDBJ databases">
        <title>Section-level genome sequencing and comparative genomics of Aspergillus sections Usti and Cavernicolus.</title>
        <authorList>
            <consortium name="Lawrence Berkeley National Laboratory"/>
            <person name="Nybo J.L."/>
            <person name="Vesth T.C."/>
            <person name="Theobald S."/>
            <person name="Frisvad J.C."/>
            <person name="Larsen T.O."/>
            <person name="Kjaerboelling I."/>
            <person name="Rothschild-Mancinelli K."/>
            <person name="Lyhne E.K."/>
            <person name="Kogle M.E."/>
            <person name="Barry K."/>
            <person name="Clum A."/>
            <person name="Na H."/>
            <person name="Ledsgaard L."/>
            <person name="Lin J."/>
            <person name="Lipzen A."/>
            <person name="Kuo A."/>
            <person name="Riley R."/>
            <person name="Mondo S."/>
            <person name="Labutti K."/>
            <person name="Haridas S."/>
            <person name="Pangalinan J."/>
            <person name="Salamov A.A."/>
            <person name="Simmons B.A."/>
            <person name="Magnuson J.K."/>
            <person name="Chen J."/>
            <person name="Drula E."/>
            <person name="Henrissat B."/>
            <person name="Wiebenga A."/>
            <person name="Lubbers R.J."/>
            <person name="Gomes A.C."/>
            <person name="Makela M.R."/>
            <person name="Stajich J."/>
            <person name="Grigoriev I.V."/>
            <person name="Mortensen U.H."/>
            <person name="De Vries R.P."/>
            <person name="Baker S.E."/>
            <person name="Andersen M.R."/>
        </authorList>
    </citation>
    <scope>NUCLEOTIDE SEQUENCE [LARGE SCALE GENOMIC DNA]</scope>
    <source>
        <strain evidence="3 4">CBS 588.65</strain>
    </source>
</reference>
<keyword evidence="2" id="KW-0732">Signal</keyword>
<accession>A0ABR4GSL0</accession>
<protein>
    <recommendedName>
        <fullName evidence="5">Secreted protein</fullName>
    </recommendedName>
</protein>
<comment type="caution">
    <text evidence="3">The sequence shown here is derived from an EMBL/GenBank/DDBJ whole genome shotgun (WGS) entry which is preliminary data.</text>
</comment>
<gene>
    <name evidence="3" type="ORF">BJX63DRAFT_415997</name>
</gene>
<organism evidence="3 4">
    <name type="scientific">Aspergillus granulosus</name>
    <dbReference type="NCBI Taxonomy" id="176169"/>
    <lineage>
        <taxon>Eukaryota</taxon>
        <taxon>Fungi</taxon>
        <taxon>Dikarya</taxon>
        <taxon>Ascomycota</taxon>
        <taxon>Pezizomycotina</taxon>
        <taxon>Eurotiomycetes</taxon>
        <taxon>Eurotiomycetidae</taxon>
        <taxon>Eurotiales</taxon>
        <taxon>Aspergillaceae</taxon>
        <taxon>Aspergillus</taxon>
        <taxon>Aspergillus subgen. Nidulantes</taxon>
    </lineage>
</organism>
<evidence type="ECO:0000313" key="3">
    <source>
        <dbReference type="EMBL" id="KAL2802057.1"/>
    </source>
</evidence>
<evidence type="ECO:0000256" key="2">
    <source>
        <dbReference type="SAM" id="SignalP"/>
    </source>
</evidence>
<name>A0ABR4GSL0_9EURO</name>